<sequence length="234" mass="24680">MAGDPPACLTAAEHQAATARKDGLGFDGTKPDKRSTRRDDPTAARRSSSVKQATKCSAAENGCSPGTTLKDQFLLIGLPPPVVKADPNKKVQTADHNMQTQCSHVDTFPTDVQSLPAESPIPNRSFPLVLRVSQEGPSTSLDIKADVSSCPAGALVGSVTNQISTFHLTRDVESAPISPSSTVLSSLSETRDCLSGHAQVFGQECVMHVDGAEEDLQDELENVSSGDGKLLNTR</sequence>
<feature type="compositionally biased region" description="Basic and acidic residues" evidence="1">
    <location>
        <begin position="19"/>
        <end position="43"/>
    </location>
</feature>
<evidence type="ECO:0000256" key="1">
    <source>
        <dbReference type="SAM" id="MobiDB-lite"/>
    </source>
</evidence>
<dbReference type="AlphaFoldDB" id="Q4RTS9"/>
<feature type="compositionally biased region" description="Polar residues" evidence="1">
    <location>
        <begin position="45"/>
        <end position="55"/>
    </location>
</feature>
<organism evidence="2">
    <name type="scientific">Tetraodon nigroviridis</name>
    <name type="common">Spotted green pufferfish</name>
    <name type="synonym">Chelonodon nigroviridis</name>
    <dbReference type="NCBI Taxonomy" id="99883"/>
    <lineage>
        <taxon>Eukaryota</taxon>
        <taxon>Metazoa</taxon>
        <taxon>Chordata</taxon>
        <taxon>Craniata</taxon>
        <taxon>Vertebrata</taxon>
        <taxon>Euteleostomi</taxon>
        <taxon>Actinopterygii</taxon>
        <taxon>Neopterygii</taxon>
        <taxon>Teleostei</taxon>
        <taxon>Neoteleostei</taxon>
        <taxon>Acanthomorphata</taxon>
        <taxon>Eupercaria</taxon>
        <taxon>Tetraodontiformes</taxon>
        <taxon>Tetradontoidea</taxon>
        <taxon>Tetraodontidae</taxon>
        <taxon>Tetraodon</taxon>
    </lineage>
</organism>
<name>Q4RTS9_TETNG</name>
<comment type="caution">
    <text evidence="2">The sequence shown here is derived from an EMBL/GenBank/DDBJ whole genome shotgun (WGS) entry which is preliminary data.</text>
</comment>
<reference evidence="2" key="2">
    <citation type="submission" date="2004-02" db="EMBL/GenBank/DDBJ databases">
        <authorList>
            <consortium name="Genoscope"/>
            <consortium name="Whitehead Institute Centre for Genome Research"/>
        </authorList>
    </citation>
    <scope>NUCLEOTIDE SEQUENCE</scope>
</reference>
<feature type="region of interest" description="Disordered" evidence="1">
    <location>
        <begin position="1"/>
        <end position="62"/>
    </location>
</feature>
<protein>
    <submittedName>
        <fullName evidence="2">(spotted green pufferfish) hypothetical protein</fullName>
    </submittedName>
</protein>
<dbReference type="EMBL" id="CAAE01014997">
    <property type="protein sequence ID" value="CAG08203.1"/>
    <property type="molecule type" value="Genomic_DNA"/>
</dbReference>
<dbReference type="KEGG" id="tng:GSTEN00029113G001"/>
<accession>Q4RTS9</accession>
<proteinExistence type="predicted"/>
<evidence type="ECO:0000313" key="2">
    <source>
        <dbReference type="EMBL" id="CAG08203.1"/>
    </source>
</evidence>
<dbReference type="OrthoDB" id="10484977at2759"/>
<gene>
    <name evidence="2" type="ORF">GSTENG00029113001</name>
</gene>
<reference evidence="2" key="1">
    <citation type="journal article" date="2004" name="Nature">
        <title>Genome duplication in the teleost fish Tetraodon nigroviridis reveals the early vertebrate proto-karyotype.</title>
        <authorList>
            <person name="Jaillon O."/>
            <person name="Aury J.-M."/>
            <person name="Brunet F."/>
            <person name="Petit J.-L."/>
            <person name="Stange-Thomann N."/>
            <person name="Mauceli E."/>
            <person name="Bouneau L."/>
            <person name="Fischer C."/>
            <person name="Ozouf-Costaz C."/>
            <person name="Bernot A."/>
            <person name="Nicaud S."/>
            <person name="Jaffe D."/>
            <person name="Fisher S."/>
            <person name="Lutfalla G."/>
            <person name="Dossat C."/>
            <person name="Segurens B."/>
            <person name="Dasilva C."/>
            <person name="Salanoubat M."/>
            <person name="Levy M."/>
            <person name="Boudet N."/>
            <person name="Castellano S."/>
            <person name="Anthouard V."/>
            <person name="Jubin C."/>
            <person name="Castelli V."/>
            <person name="Katinka M."/>
            <person name="Vacherie B."/>
            <person name="Biemont C."/>
            <person name="Skalli Z."/>
            <person name="Cattolico L."/>
            <person name="Poulain J."/>
            <person name="De Berardinis V."/>
            <person name="Cruaud C."/>
            <person name="Duprat S."/>
            <person name="Brottier P."/>
            <person name="Coutanceau J.-P."/>
            <person name="Gouzy J."/>
            <person name="Parra G."/>
            <person name="Lardier G."/>
            <person name="Chapple C."/>
            <person name="McKernan K.J."/>
            <person name="McEwan P."/>
            <person name="Bosak S."/>
            <person name="Kellis M."/>
            <person name="Volff J.-N."/>
            <person name="Guigo R."/>
            <person name="Zody M.C."/>
            <person name="Mesirov J."/>
            <person name="Lindblad-Toh K."/>
            <person name="Birren B."/>
            <person name="Nusbaum C."/>
            <person name="Kahn D."/>
            <person name="Robinson-Rechavi M."/>
            <person name="Laudet V."/>
            <person name="Schachter V."/>
            <person name="Quetier F."/>
            <person name="Saurin W."/>
            <person name="Scarpelli C."/>
            <person name="Wincker P."/>
            <person name="Lander E.S."/>
            <person name="Weissenbach J."/>
            <person name="Roest Crollius H."/>
        </authorList>
    </citation>
    <scope>NUCLEOTIDE SEQUENCE [LARGE SCALE GENOMIC DNA]</scope>
</reference>